<name>A0A366LX42_9ACTN</name>
<keyword evidence="5" id="KW-1185">Reference proteome</keyword>
<dbReference type="GO" id="GO:0030170">
    <property type="term" value="F:pyridoxal phosphate binding"/>
    <property type="evidence" value="ECO:0007669"/>
    <property type="project" value="InterPro"/>
</dbReference>
<dbReference type="Gene3D" id="3.40.640.10">
    <property type="entry name" value="Type I PLP-dependent aspartate aminotransferase-like (Major domain)"/>
    <property type="match status" value="1"/>
</dbReference>
<dbReference type="EMBL" id="QMEY01000009">
    <property type="protein sequence ID" value="RBQ17929.1"/>
    <property type="molecule type" value="Genomic_DNA"/>
</dbReference>
<proteinExistence type="inferred from homology"/>
<comment type="caution">
    <text evidence="4">The sequence shown here is derived from an EMBL/GenBank/DDBJ whole genome shotgun (WGS) entry which is preliminary data.</text>
</comment>
<dbReference type="Proteomes" id="UP000253303">
    <property type="component" value="Unassembled WGS sequence"/>
</dbReference>
<organism evidence="4 5">
    <name type="scientific">Spongiactinospora rosea</name>
    <dbReference type="NCBI Taxonomy" id="2248750"/>
    <lineage>
        <taxon>Bacteria</taxon>
        <taxon>Bacillati</taxon>
        <taxon>Actinomycetota</taxon>
        <taxon>Actinomycetes</taxon>
        <taxon>Streptosporangiales</taxon>
        <taxon>Streptosporangiaceae</taxon>
        <taxon>Spongiactinospora</taxon>
    </lineage>
</organism>
<protein>
    <submittedName>
        <fullName evidence="4">Aspartate aminotransferase family protein</fullName>
    </submittedName>
</protein>
<comment type="cofactor">
    <cofactor evidence="1">
        <name>pyridoxal 5'-phosphate</name>
        <dbReference type="ChEBI" id="CHEBI:597326"/>
    </cofactor>
</comment>
<dbReference type="SUPFAM" id="SSF53383">
    <property type="entry name" value="PLP-dependent transferases"/>
    <property type="match status" value="1"/>
</dbReference>
<keyword evidence="4" id="KW-0808">Transferase</keyword>
<dbReference type="InterPro" id="IPR015422">
    <property type="entry name" value="PyrdxlP-dep_Trfase_small"/>
</dbReference>
<dbReference type="InterPro" id="IPR015421">
    <property type="entry name" value="PyrdxlP-dep_Trfase_major"/>
</dbReference>
<dbReference type="PANTHER" id="PTHR43713">
    <property type="entry name" value="GLUTAMATE-1-SEMIALDEHYDE 2,1-AMINOMUTASE"/>
    <property type="match status" value="1"/>
</dbReference>
<dbReference type="InterPro" id="IPR005814">
    <property type="entry name" value="Aminotrans_3"/>
</dbReference>
<gene>
    <name evidence="4" type="ORF">DP939_21375</name>
</gene>
<dbReference type="GO" id="GO:0008483">
    <property type="term" value="F:transaminase activity"/>
    <property type="evidence" value="ECO:0007669"/>
    <property type="project" value="UniProtKB-KW"/>
</dbReference>
<evidence type="ECO:0000256" key="3">
    <source>
        <dbReference type="RuleBase" id="RU003560"/>
    </source>
</evidence>
<dbReference type="CDD" id="cd00610">
    <property type="entry name" value="OAT_like"/>
    <property type="match status" value="1"/>
</dbReference>
<reference evidence="4 5" key="1">
    <citation type="submission" date="2018-06" db="EMBL/GenBank/DDBJ databases">
        <title>Sphaerisporangium craniellae sp. nov., isolated from a marine sponge in the South China Sea.</title>
        <authorList>
            <person name="Li L."/>
        </authorList>
    </citation>
    <scope>NUCLEOTIDE SEQUENCE [LARGE SCALE GENOMIC DNA]</scope>
    <source>
        <strain evidence="4 5">LHW63015</strain>
    </source>
</reference>
<evidence type="ECO:0000256" key="2">
    <source>
        <dbReference type="ARBA" id="ARBA00022898"/>
    </source>
</evidence>
<evidence type="ECO:0000313" key="5">
    <source>
        <dbReference type="Proteomes" id="UP000253303"/>
    </source>
</evidence>
<dbReference type="AlphaFoldDB" id="A0A366LX42"/>
<evidence type="ECO:0000256" key="1">
    <source>
        <dbReference type="ARBA" id="ARBA00001933"/>
    </source>
</evidence>
<dbReference type="Pfam" id="PF00202">
    <property type="entry name" value="Aminotran_3"/>
    <property type="match status" value="1"/>
</dbReference>
<dbReference type="Gene3D" id="3.90.1150.10">
    <property type="entry name" value="Aspartate Aminotransferase, domain 1"/>
    <property type="match status" value="1"/>
</dbReference>
<comment type="similarity">
    <text evidence="3">Belongs to the class-III pyridoxal-phosphate-dependent aminotransferase family.</text>
</comment>
<sequence length="446" mass="47194">MTRPTAEQENPPVISSRALYQRATRHVPGGVHSNTRFQAPHPTYFARAEGAHLWDVEGNRYLDCTMGNGSVLLGHAHPQVDDAVCAAVRSGLTTGVETEAAVVAAELMAQIIPDFGKVRFANTGTEALMHALAVARHRTGRERVAKAEGSYHGWFDPLWVSTWATAEQVGPAERPAAPPSSAGLSKVAADTVVLPYNDLDATERLLREHAAELAAVVVEPVLIDIGFIPATAEYLAMLRALTTELGIVLIFDELLTGFRLAPGGARQVYGIVPDLTTYGKALANGYPIAAVEGSAELMATTDPSAGGPVGWVGTYNGHGTAVAATAAALPLLADGTAQGYLDKLGERLRDGFDELARRHGIPVVLAGAGGHFQPYFLPAPATGYRSAMATDARRYTILHKTAREHGVLLPAKPLLHAALSTAHTEDDVDLLLGAAAEAFATMERET</sequence>
<dbReference type="PANTHER" id="PTHR43713:SF3">
    <property type="entry name" value="GLUTAMATE-1-SEMIALDEHYDE 2,1-AMINOMUTASE 1, CHLOROPLASTIC-RELATED"/>
    <property type="match status" value="1"/>
</dbReference>
<keyword evidence="2 3" id="KW-0663">Pyridoxal phosphate</keyword>
<accession>A0A366LX42</accession>
<keyword evidence="4" id="KW-0032">Aminotransferase</keyword>
<evidence type="ECO:0000313" key="4">
    <source>
        <dbReference type="EMBL" id="RBQ17929.1"/>
    </source>
</evidence>
<dbReference type="InterPro" id="IPR015424">
    <property type="entry name" value="PyrdxlP-dep_Trfase"/>
</dbReference>